<dbReference type="EMBL" id="JAPAAF010000002">
    <property type="protein sequence ID" value="MCW0481483.1"/>
    <property type="molecule type" value="Genomic_DNA"/>
</dbReference>
<evidence type="ECO:0000313" key="2">
    <source>
        <dbReference type="Proteomes" id="UP001163821"/>
    </source>
</evidence>
<organism evidence="1 2">
    <name type="scientific">Gaoshiqia sediminis</name>
    <dbReference type="NCBI Taxonomy" id="2986998"/>
    <lineage>
        <taxon>Bacteria</taxon>
        <taxon>Pseudomonadati</taxon>
        <taxon>Bacteroidota</taxon>
        <taxon>Bacteroidia</taxon>
        <taxon>Marinilabiliales</taxon>
        <taxon>Prolixibacteraceae</taxon>
        <taxon>Gaoshiqia</taxon>
    </lineage>
</organism>
<dbReference type="Pfam" id="PF10977">
    <property type="entry name" value="DUF2797"/>
    <property type="match status" value="1"/>
</dbReference>
<protein>
    <submittedName>
        <fullName evidence="1">DUF2797 domain-containing protein</fullName>
    </submittedName>
</protein>
<dbReference type="RefSeq" id="WP_282590093.1">
    <property type="nucleotide sequence ID" value="NZ_JAPAAF010000002.1"/>
</dbReference>
<dbReference type="InterPro" id="IPR021246">
    <property type="entry name" value="DUF2797"/>
</dbReference>
<proteinExistence type="predicted"/>
<accession>A0AA41Y5W4</accession>
<sequence length="267" mass="30642">MEYKGNILKMRTEPDEPIRYFLPVGEQEIDMNALLGKSIRFQFNGQINCIACGKKTKTSFGQGFCYACFQTVPEASETVMRPELSKAQFGIARDLEWAREHDLIDHYVYLAVSSELKVGVTRHHQIPTRWIDQGASYAIRVAKTPNRHIAGVMEVFLKKHFTDKTNWRAMLQNNVAENFDLAEEKANLIHLLPAELQQYECPQNEVIALHYPVLEYPAKINSLTFDKDPVVEGILQGIKGQYLLFDSNRVINIRKHNGYFLTVTFDS</sequence>
<dbReference type="AlphaFoldDB" id="A0AA41Y5W4"/>
<name>A0AA41Y5W4_9BACT</name>
<comment type="caution">
    <text evidence="1">The sequence shown here is derived from an EMBL/GenBank/DDBJ whole genome shotgun (WGS) entry which is preliminary data.</text>
</comment>
<evidence type="ECO:0000313" key="1">
    <source>
        <dbReference type="EMBL" id="MCW0481483.1"/>
    </source>
</evidence>
<dbReference type="Proteomes" id="UP001163821">
    <property type="component" value="Unassembled WGS sequence"/>
</dbReference>
<gene>
    <name evidence="1" type="ORF">N2K84_02005</name>
</gene>
<reference evidence="1" key="1">
    <citation type="submission" date="2022-10" db="EMBL/GenBank/DDBJ databases">
        <title>Gaoshiqiia sediminis gen. nov., sp. nov., isolated from coastal sediment.</title>
        <authorList>
            <person name="Yu W.X."/>
            <person name="Mu D.S."/>
            <person name="Du J.Z."/>
            <person name="Liang Y.Q."/>
        </authorList>
    </citation>
    <scope>NUCLEOTIDE SEQUENCE</scope>
    <source>
        <strain evidence="1">A06</strain>
    </source>
</reference>
<keyword evidence="2" id="KW-1185">Reference proteome</keyword>